<dbReference type="CDD" id="cd16376">
    <property type="entry name" value="Avd_like"/>
    <property type="match status" value="1"/>
</dbReference>
<keyword evidence="3" id="KW-1185">Reference proteome</keyword>
<accession>W4ME73</accession>
<reference evidence="2 3" key="1">
    <citation type="journal article" date="2014" name="Nature">
        <title>An environmental bacterial taxon with a large and distinct metabolic repertoire.</title>
        <authorList>
            <person name="Wilson M.C."/>
            <person name="Mori T."/>
            <person name="Ruckert C."/>
            <person name="Uria A.R."/>
            <person name="Helf M.J."/>
            <person name="Takada K."/>
            <person name="Gernert C."/>
            <person name="Steffens U.A."/>
            <person name="Heycke N."/>
            <person name="Schmitt S."/>
            <person name="Rinke C."/>
            <person name="Helfrich E.J."/>
            <person name="Brachmann A.O."/>
            <person name="Gurgui C."/>
            <person name="Wakimoto T."/>
            <person name="Kracht M."/>
            <person name="Crusemann M."/>
            <person name="Hentschel U."/>
            <person name="Abe I."/>
            <person name="Matsunaga S."/>
            <person name="Kalinowski J."/>
            <person name="Takeyama H."/>
            <person name="Piel J."/>
        </authorList>
    </citation>
    <scope>NUCLEOTIDE SEQUENCE [LARGE SCALE GENOMIC DNA]</scope>
    <source>
        <strain evidence="3">TSY2</strain>
    </source>
</reference>
<organism evidence="2 3">
    <name type="scientific">Candidatus Entotheonella gemina</name>
    <dbReference type="NCBI Taxonomy" id="1429439"/>
    <lineage>
        <taxon>Bacteria</taxon>
        <taxon>Pseudomonadati</taxon>
        <taxon>Nitrospinota/Tectimicrobiota group</taxon>
        <taxon>Candidatus Tectimicrobiota</taxon>
        <taxon>Candidatus Entotheonellia</taxon>
        <taxon>Candidatus Entotheonellales</taxon>
        <taxon>Candidatus Entotheonellaceae</taxon>
        <taxon>Candidatus Entotheonella</taxon>
    </lineage>
</organism>
<dbReference type="HOGENOM" id="CLU_2101942_0_0_7"/>
<gene>
    <name evidence="2" type="ORF">ETSY2_08390</name>
</gene>
<comment type="caution">
    <text evidence="2">The sequence shown here is derived from an EMBL/GenBank/DDBJ whole genome shotgun (WGS) entry which is preliminary data.</text>
</comment>
<dbReference type="EMBL" id="AZHX01000339">
    <property type="protein sequence ID" value="ETX07922.1"/>
    <property type="molecule type" value="Genomic_DNA"/>
</dbReference>
<dbReference type="InterPro" id="IPR036583">
    <property type="entry name" value="23S_rRNA_IVS_sf"/>
</dbReference>
<dbReference type="Gene3D" id="1.20.1440.60">
    <property type="entry name" value="23S rRNA-intervening sequence"/>
    <property type="match status" value="1"/>
</dbReference>
<dbReference type="Pfam" id="PF22296">
    <property type="entry name" value="bAvd"/>
    <property type="match status" value="1"/>
</dbReference>
<evidence type="ECO:0000313" key="2">
    <source>
        <dbReference type="EMBL" id="ETX07922.1"/>
    </source>
</evidence>
<feature type="domain" description="bAvd-like" evidence="1">
    <location>
        <begin position="8"/>
        <end position="114"/>
    </location>
</feature>
<sequence>EVFMAEDMVILARTYDLLAWLVPKAETFPRLYRRTVAQRLLDAAMDFQERLFDAQSQGGSTRQRHLREADAALNKVRLYLRLAHHWRWLNHGQYRHVSLMVAELGRLLGGWMRSK</sequence>
<dbReference type="SUPFAM" id="SSF158446">
    <property type="entry name" value="IVS-encoded protein-like"/>
    <property type="match status" value="1"/>
</dbReference>
<dbReference type="NCBIfam" id="NF033474">
    <property type="entry name" value="DivGenRetAVD"/>
    <property type="match status" value="1"/>
</dbReference>
<proteinExistence type="predicted"/>
<feature type="non-terminal residue" evidence="2">
    <location>
        <position position="1"/>
    </location>
</feature>
<dbReference type="InterPro" id="IPR055360">
    <property type="entry name" value="bAvd"/>
</dbReference>
<dbReference type="Proteomes" id="UP000019140">
    <property type="component" value="Unassembled WGS sequence"/>
</dbReference>
<dbReference type="AlphaFoldDB" id="W4ME73"/>
<evidence type="ECO:0000259" key="1">
    <source>
        <dbReference type="Pfam" id="PF22296"/>
    </source>
</evidence>
<name>W4ME73_9BACT</name>
<evidence type="ECO:0000313" key="3">
    <source>
        <dbReference type="Proteomes" id="UP000019140"/>
    </source>
</evidence>
<protein>
    <recommendedName>
        <fullName evidence="1">bAvd-like domain-containing protein</fullName>
    </recommendedName>
</protein>